<comment type="caution">
    <text evidence="2">The sequence shown here is derived from an EMBL/GenBank/DDBJ whole genome shotgun (WGS) entry which is preliminary data.</text>
</comment>
<name>A0ABW4TZW0_9SPHN</name>
<gene>
    <name evidence="2" type="ORF">ACFSGX_11250</name>
</gene>
<organism evidence="2 3">
    <name type="scientific">Sphingomonas arantia</name>
    <dbReference type="NCBI Taxonomy" id="1460676"/>
    <lineage>
        <taxon>Bacteria</taxon>
        <taxon>Pseudomonadati</taxon>
        <taxon>Pseudomonadota</taxon>
        <taxon>Alphaproteobacteria</taxon>
        <taxon>Sphingomonadales</taxon>
        <taxon>Sphingomonadaceae</taxon>
        <taxon>Sphingomonas</taxon>
    </lineage>
</organism>
<keyword evidence="1" id="KW-0732">Signal</keyword>
<evidence type="ECO:0000313" key="2">
    <source>
        <dbReference type="EMBL" id="MFD1951340.1"/>
    </source>
</evidence>
<dbReference type="EMBL" id="JBHUGS010000002">
    <property type="protein sequence ID" value="MFD1951340.1"/>
    <property type="molecule type" value="Genomic_DNA"/>
</dbReference>
<proteinExistence type="predicted"/>
<feature type="signal peptide" evidence="1">
    <location>
        <begin position="1"/>
        <end position="19"/>
    </location>
</feature>
<protein>
    <submittedName>
        <fullName evidence="2">Tetratricopeptide repeat protein</fullName>
    </submittedName>
</protein>
<feature type="chain" id="PRO_5045064623" evidence="1">
    <location>
        <begin position="20"/>
        <end position="111"/>
    </location>
</feature>
<keyword evidence="3" id="KW-1185">Reference proteome</keyword>
<dbReference type="InterPro" id="IPR011990">
    <property type="entry name" value="TPR-like_helical_dom_sf"/>
</dbReference>
<dbReference type="RefSeq" id="WP_380929919.1">
    <property type="nucleotide sequence ID" value="NZ_JBHUGS010000002.1"/>
</dbReference>
<evidence type="ECO:0000256" key="1">
    <source>
        <dbReference type="SAM" id="SignalP"/>
    </source>
</evidence>
<accession>A0ABW4TZW0</accession>
<dbReference type="Proteomes" id="UP001597400">
    <property type="component" value="Unassembled WGS sequence"/>
</dbReference>
<evidence type="ECO:0000313" key="3">
    <source>
        <dbReference type="Proteomes" id="UP001597400"/>
    </source>
</evidence>
<dbReference type="Gene3D" id="1.25.40.10">
    <property type="entry name" value="Tetratricopeptide repeat domain"/>
    <property type="match status" value="1"/>
</dbReference>
<reference evidence="3" key="1">
    <citation type="journal article" date="2019" name="Int. J. Syst. Evol. Microbiol.">
        <title>The Global Catalogue of Microorganisms (GCM) 10K type strain sequencing project: providing services to taxonomists for standard genome sequencing and annotation.</title>
        <authorList>
            <consortium name="The Broad Institute Genomics Platform"/>
            <consortium name="The Broad Institute Genome Sequencing Center for Infectious Disease"/>
            <person name="Wu L."/>
            <person name="Ma J."/>
        </authorList>
    </citation>
    <scope>NUCLEOTIDE SEQUENCE [LARGE SCALE GENOMIC DNA]</scope>
    <source>
        <strain evidence="3">CGMCC 1.12702</strain>
    </source>
</reference>
<sequence>MIRLLGGALLLSISTLASADPVAFRAISTGDLTTAERTLASQVAAGSTEPGVLLNLAHVYRTTARAAQAQALYRQVLAEPNVQMGKPDGSPAWSHDLATAGLARASQFAAR</sequence>